<dbReference type="InterPro" id="IPR036249">
    <property type="entry name" value="Thioredoxin-like_sf"/>
</dbReference>
<reference evidence="3 4" key="3">
    <citation type="submission" date="2017-03" db="EMBL/GenBank/DDBJ databases">
        <authorList>
            <person name="Regsiter A."/>
            <person name="William W."/>
        </authorList>
    </citation>
    <scope>NUCLEOTIDE SEQUENCE [LARGE SCALE GENOMIC DNA]</scope>
    <source>
        <strain evidence="3">PRJEB5721</strain>
    </source>
</reference>
<evidence type="ECO:0000256" key="1">
    <source>
        <dbReference type="SAM" id="SignalP"/>
    </source>
</evidence>
<reference evidence="2" key="2">
    <citation type="submission" date="2014-07" db="EMBL/GenBank/DDBJ databases">
        <title>Initial genome analysis of the psychrotolerant acidophile Acidithiobacillus ferrivorans CF27: insights into iron and sulfur oxidation pathways and into biofilm formation.</title>
        <authorList>
            <person name="Talla E."/>
            <person name="Hedrich S."/>
            <person name="Mangenot S."/>
            <person name="Ji B."/>
            <person name="Johnson D.B."/>
            <person name="Barbe V."/>
            <person name="Bonnefoy V."/>
        </authorList>
    </citation>
    <scope>NUCLEOTIDE SEQUENCE [LARGE SCALE GENOMIC DNA]</scope>
    <source>
        <strain evidence="2">CF27</strain>
    </source>
</reference>
<keyword evidence="4" id="KW-1185">Reference proteome</keyword>
<organism evidence="2">
    <name type="scientific">Acidithiobacillus ferrivorans</name>
    <dbReference type="NCBI Taxonomy" id="160808"/>
    <lineage>
        <taxon>Bacteria</taxon>
        <taxon>Pseudomonadati</taxon>
        <taxon>Pseudomonadota</taxon>
        <taxon>Acidithiobacillia</taxon>
        <taxon>Acidithiobacillales</taxon>
        <taxon>Acidithiobacillaceae</taxon>
        <taxon>Acidithiobacillus</taxon>
    </lineage>
</organism>
<reference evidence="2" key="1">
    <citation type="submission" date="2014-03" db="EMBL/GenBank/DDBJ databases">
        <authorList>
            <person name="Genoscope - CEA"/>
        </authorList>
    </citation>
    <scope>NUCLEOTIDE SEQUENCE [LARGE SCALE GENOMIC DNA]</scope>
    <source>
        <strain evidence="2">CF27</strain>
    </source>
</reference>
<dbReference type="EMBL" id="LT841305">
    <property type="protein sequence ID" value="SMH67468.1"/>
    <property type="molecule type" value="Genomic_DNA"/>
</dbReference>
<protein>
    <submittedName>
        <fullName evidence="2">DsbG domain protein</fullName>
    </submittedName>
</protein>
<proteinExistence type="predicted"/>
<evidence type="ECO:0000313" key="2">
    <source>
        <dbReference type="EMBL" id="CDQ11107.1"/>
    </source>
</evidence>
<sequence length="194" mass="21842">MKNIISPRNMKRIIQYAFLMSYFITCSSSALASDKWQELWRQMKHATYIQTGSGKTIIYDFFDPNCLYCAKAFQLERPFVDKGQLTVRYVPVGFLTDSSFGKAAAILQAQNPQEAMENNYMELLRTGHAAISAATATEATHSALRQNERIFINTGATTLPELVYRLPDGQVEVFRGELSTEQLDLLSSGHRLGD</sequence>
<evidence type="ECO:0000313" key="4">
    <source>
        <dbReference type="Proteomes" id="UP000193925"/>
    </source>
</evidence>
<dbReference type="Proteomes" id="UP000193925">
    <property type="component" value="Chromosome AFERRI"/>
</dbReference>
<keyword evidence="1" id="KW-0732">Signal</keyword>
<name>A0A060UR66_9PROT</name>
<feature type="chain" id="PRO_5001588298" evidence="1">
    <location>
        <begin position="33"/>
        <end position="194"/>
    </location>
</feature>
<dbReference type="AlphaFoldDB" id="A0A060UR66"/>
<gene>
    <name evidence="3" type="ORF">AFERRI_50669</name>
    <name evidence="2" type="ORF">AFERRI_530002</name>
</gene>
<dbReference type="Gene3D" id="3.40.30.10">
    <property type="entry name" value="Glutaredoxin"/>
    <property type="match status" value="1"/>
</dbReference>
<feature type="signal peptide" evidence="1">
    <location>
        <begin position="1"/>
        <end position="32"/>
    </location>
</feature>
<dbReference type="PANTHER" id="PTHR35272">
    <property type="entry name" value="THIOL:DISULFIDE INTERCHANGE PROTEIN DSBC-RELATED"/>
    <property type="match status" value="1"/>
</dbReference>
<dbReference type="RefSeq" id="WP_051984862.1">
    <property type="nucleotide sequence ID" value="NZ_CCCS020000049.1"/>
</dbReference>
<accession>A0A060UR66</accession>
<dbReference type="EMBL" id="CCCS020000049">
    <property type="protein sequence ID" value="CDQ11107.1"/>
    <property type="molecule type" value="Genomic_DNA"/>
</dbReference>
<dbReference type="InterPro" id="IPR051470">
    <property type="entry name" value="Thiol:disulfide_interchange"/>
</dbReference>
<evidence type="ECO:0000313" key="3">
    <source>
        <dbReference type="EMBL" id="SMH67468.1"/>
    </source>
</evidence>
<dbReference type="SUPFAM" id="SSF52833">
    <property type="entry name" value="Thioredoxin-like"/>
    <property type="match status" value="1"/>
</dbReference>
<dbReference type="PANTHER" id="PTHR35272:SF4">
    <property type="entry name" value="THIOL:DISULFIDE INTERCHANGE PROTEIN DSBG"/>
    <property type="match status" value="1"/>
</dbReference>